<gene>
    <name evidence="9" type="ordered locus">Sgly_2703</name>
</gene>
<dbReference type="GO" id="GO:0005829">
    <property type="term" value="C:cytosol"/>
    <property type="evidence" value="ECO:0007669"/>
    <property type="project" value="TreeGrafter"/>
</dbReference>
<evidence type="ECO:0000256" key="4">
    <source>
        <dbReference type="ARBA" id="ARBA00023235"/>
    </source>
</evidence>
<dbReference type="PANTHER" id="PTHR30511">
    <property type="entry name" value="ALANINE RACEMASE"/>
    <property type="match status" value="1"/>
</dbReference>
<dbReference type="InterPro" id="IPR011079">
    <property type="entry name" value="Ala_racemase_C"/>
</dbReference>
<dbReference type="Proteomes" id="UP000007488">
    <property type="component" value="Chromosome"/>
</dbReference>
<dbReference type="OrthoDB" id="9813814at2"/>
<feature type="active site" description="Proton acceptor; specific for D-alanine" evidence="5">
    <location>
        <position position="36"/>
    </location>
</feature>
<comment type="pathway">
    <text evidence="5">Amino-acid biosynthesis; D-alanine biosynthesis; D-alanine from L-alanine: step 1/1.</text>
</comment>
<proteinExistence type="inferred from homology"/>
<evidence type="ECO:0000256" key="1">
    <source>
        <dbReference type="ARBA" id="ARBA00000316"/>
    </source>
</evidence>
<dbReference type="UniPathway" id="UPA00042">
    <property type="reaction ID" value="UER00497"/>
</dbReference>
<evidence type="ECO:0000256" key="5">
    <source>
        <dbReference type="HAMAP-Rule" id="MF_01201"/>
    </source>
</evidence>
<feature type="binding site" evidence="5 7">
    <location>
        <position position="134"/>
    </location>
    <ligand>
        <name>substrate</name>
    </ligand>
</feature>
<dbReference type="SUPFAM" id="SSF50621">
    <property type="entry name" value="Alanine racemase C-terminal domain-like"/>
    <property type="match status" value="1"/>
</dbReference>
<dbReference type="KEGG" id="sgy:Sgly_2703"/>
<dbReference type="RefSeq" id="WP_013625796.1">
    <property type="nucleotide sequence ID" value="NC_015172.1"/>
</dbReference>
<dbReference type="PROSITE" id="PS00395">
    <property type="entry name" value="ALANINE_RACEMASE"/>
    <property type="match status" value="1"/>
</dbReference>
<reference evidence="10" key="2">
    <citation type="submission" date="2011-02" db="EMBL/GenBank/DDBJ databases">
        <title>The complete genome of Syntrophobotulus glycolicus DSM 8271.</title>
        <authorList>
            <person name="Lucas S."/>
            <person name="Copeland A."/>
            <person name="Lapidus A."/>
            <person name="Bruce D."/>
            <person name="Goodwin L."/>
            <person name="Pitluck S."/>
            <person name="Kyrpides N."/>
            <person name="Mavromatis K."/>
            <person name="Pagani I."/>
            <person name="Ivanova N."/>
            <person name="Mikhailova N."/>
            <person name="Chertkov O."/>
            <person name="Held B."/>
            <person name="Detter J.C."/>
            <person name="Tapia R."/>
            <person name="Han C."/>
            <person name="Land M."/>
            <person name="Hauser L."/>
            <person name="Markowitz V."/>
            <person name="Cheng J.-F."/>
            <person name="Hugenholtz P."/>
            <person name="Woyke T."/>
            <person name="Wu D."/>
            <person name="Spring S."/>
            <person name="Schroeder M."/>
            <person name="Brambilla E."/>
            <person name="Klenk H.-P."/>
            <person name="Eisen J.A."/>
        </authorList>
    </citation>
    <scope>NUCLEOTIDE SEQUENCE [LARGE SCALE GENOMIC DNA]</scope>
    <source>
        <strain evidence="10">DSM 8271 / FlGlyR</strain>
    </source>
</reference>
<evidence type="ECO:0000256" key="6">
    <source>
        <dbReference type="PIRSR" id="PIRSR600821-50"/>
    </source>
</evidence>
<dbReference type="SMART" id="SM01005">
    <property type="entry name" value="Ala_racemase_C"/>
    <property type="match status" value="1"/>
</dbReference>
<feature type="binding site" evidence="5 7">
    <location>
        <position position="310"/>
    </location>
    <ligand>
        <name>substrate</name>
    </ligand>
</feature>
<evidence type="ECO:0000313" key="10">
    <source>
        <dbReference type="Proteomes" id="UP000007488"/>
    </source>
</evidence>
<dbReference type="InterPro" id="IPR020622">
    <property type="entry name" value="Ala_racemase_pyridoxalP-BS"/>
</dbReference>
<dbReference type="FunFam" id="2.40.37.10:FF:000006">
    <property type="entry name" value="Alanine racemase"/>
    <property type="match status" value="1"/>
</dbReference>
<sequence>MHGMRPAWACIDLGALRRNYRRICRQTNSEVMAIVKANAYGHGALEIVRTLKEEGVRRFGVAILEEALQIREKFPEVTVMLIGPTMPDQAERIVAEGIIPEVFRLEQAEAFSLEAEKKGIPAILHIKVDTGMGRIGFQEDALENILKIAQLPGIEIEGIYTHLATADEIDLGFAFTQLKRFDGLYESLKTAGLNIPMRHVANSAAILQLRDQEYELCRPGLMLYGQLPMNHWEGENGFEPLMSLKARIVHLKKIAAGDSVSYGRTFIAQAPTLVATLPLGYADGLRRSLSNNWNVIVKGRYAPVIGRICMDQTMIDVTGIEGVEIGDEVTILGSEGKSSLTAAQMAECAGTISYEILCGISQRVPRVYIDTSQIPK</sequence>
<feature type="active site" description="Proton acceptor; specific for L-alanine" evidence="5">
    <location>
        <position position="262"/>
    </location>
</feature>
<comment type="catalytic activity">
    <reaction evidence="1 5">
        <text>L-alanine = D-alanine</text>
        <dbReference type="Rhea" id="RHEA:20249"/>
        <dbReference type="ChEBI" id="CHEBI:57416"/>
        <dbReference type="ChEBI" id="CHEBI:57972"/>
        <dbReference type="EC" id="5.1.1.1"/>
    </reaction>
</comment>
<feature type="domain" description="Alanine racemase C-terminal" evidence="8">
    <location>
        <begin position="241"/>
        <end position="369"/>
    </location>
</feature>
<dbReference type="Gene3D" id="3.20.20.10">
    <property type="entry name" value="Alanine racemase"/>
    <property type="match status" value="1"/>
</dbReference>
<name>F0SXB6_SYNGF</name>
<dbReference type="STRING" id="645991.Sgly_2703"/>
<dbReference type="Pfam" id="PF01168">
    <property type="entry name" value="Ala_racemase_N"/>
    <property type="match status" value="1"/>
</dbReference>
<dbReference type="NCBIfam" id="TIGR00492">
    <property type="entry name" value="alr"/>
    <property type="match status" value="1"/>
</dbReference>
<reference evidence="9 10" key="1">
    <citation type="journal article" date="2011" name="Stand. Genomic Sci.">
        <title>Complete genome sequence of Syntrophobotulus glycolicus type strain (FlGlyR).</title>
        <authorList>
            <person name="Han C."/>
            <person name="Mwirichia R."/>
            <person name="Chertkov O."/>
            <person name="Held B."/>
            <person name="Lapidus A."/>
            <person name="Nolan M."/>
            <person name="Lucas S."/>
            <person name="Hammon N."/>
            <person name="Deshpande S."/>
            <person name="Cheng J.F."/>
            <person name="Tapia R."/>
            <person name="Goodwin L."/>
            <person name="Pitluck S."/>
            <person name="Huntemann M."/>
            <person name="Liolios K."/>
            <person name="Ivanova N."/>
            <person name="Pagani I."/>
            <person name="Mavromatis K."/>
            <person name="Ovchinikova G."/>
            <person name="Pati A."/>
            <person name="Chen A."/>
            <person name="Palaniappan K."/>
            <person name="Land M."/>
            <person name="Hauser L."/>
            <person name="Brambilla E.M."/>
            <person name="Rohde M."/>
            <person name="Spring S."/>
            <person name="Sikorski J."/>
            <person name="Goker M."/>
            <person name="Woyke T."/>
            <person name="Bristow J."/>
            <person name="Eisen J.A."/>
            <person name="Markowitz V."/>
            <person name="Hugenholtz P."/>
            <person name="Kyrpides N.C."/>
            <person name="Klenk H.P."/>
            <person name="Detter J.C."/>
        </authorList>
    </citation>
    <scope>NUCLEOTIDE SEQUENCE [LARGE SCALE GENOMIC DNA]</scope>
    <source>
        <strain evidence="10">DSM 8271 / FlGlyR</strain>
    </source>
</reference>
<dbReference type="PANTHER" id="PTHR30511:SF0">
    <property type="entry name" value="ALANINE RACEMASE, CATABOLIC-RELATED"/>
    <property type="match status" value="1"/>
</dbReference>
<evidence type="ECO:0000256" key="3">
    <source>
        <dbReference type="ARBA" id="ARBA00022898"/>
    </source>
</evidence>
<dbReference type="InterPro" id="IPR000821">
    <property type="entry name" value="Ala_racemase"/>
</dbReference>
<protein>
    <recommendedName>
        <fullName evidence="5">Alanine racemase</fullName>
        <ecNumber evidence="5">5.1.1.1</ecNumber>
    </recommendedName>
</protein>
<accession>F0SXB6</accession>
<dbReference type="InterPro" id="IPR009006">
    <property type="entry name" value="Ala_racemase/Decarboxylase_C"/>
</dbReference>
<evidence type="ECO:0000256" key="7">
    <source>
        <dbReference type="PIRSR" id="PIRSR600821-52"/>
    </source>
</evidence>
<dbReference type="GO" id="GO:0008784">
    <property type="term" value="F:alanine racemase activity"/>
    <property type="evidence" value="ECO:0007669"/>
    <property type="project" value="UniProtKB-UniRule"/>
</dbReference>
<dbReference type="HOGENOM" id="CLU_028393_2_2_9"/>
<evidence type="ECO:0000313" key="9">
    <source>
        <dbReference type="EMBL" id="ADY56976.1"/>
    </source>
</evidence>
<dbReference type="AlphaFoldDB" id="F0SXB6"/>
<feature type="modified residue" description="N6-(pyridoxal phosphate)lysine" evidence="5 6">
    <location>
        <position position="36"/>
    </location>
</feature>
<dbReference type="Pfam" id="PF00842">
    <property type="entry name" value="Ala_racemase_C"/>
    <property type="match status" value="1"/>
</dbReference>
<comment type="function">
    <text evidence="5">Catalyzes the interconversion of L-alanine and D-alanine. May also act on other amino acids.</text>
</comment>
<dbReference type="SUPFAM" id="SSF51419">
    <property type="entry name" value="PLP-binding barrel"/>
    <property type="match status" value="1"/>
</dbReference>
<dbReference type="HAMAP" id="MF_01201">
    <property type="entry name" value="Ala_racemase"/>
    <property type="match status" value="1"/>
</dbReference>
<dbReference type="GO" id="GO:0030632">
    <property type="term" value="P:D-alanine biosynthetic process"/>
    <property type="evidence" value="ECO:0007669"/>
    <property type="project" value="UniProtKB-UniRule"/>
</dbReference>
<dbReference type="InterPro" id="IPR001608">
    <property type="entry name" value="Ala_racemase_N"/>
</dbReference>
<dbReference type="GO" id="GO:0030170">
    <property type="term" value="F:pyridoxal phosphate binding"/>
    <property type="evidence" value="ECO:0007669"/>
    <property type="project" value="UniProtKB-UniRule"/>
</dbReference>
<dbReference type="PRINTS" id="PR00992">
    <property type="entry name" value="ALARACEMASE"/>
</dbReference>
<evidence type="ECO:0000256" key="2">
    <source>
        <dbReference type="ARBA" id="ARBA00001933"/>
    </source>
</evidence>
<evidence type="ECO:0000259" key="8">
    <source>
        <dbReference type="SMART" id="SM01005"/>
    </source>
</evidence>
<dbReference type="eggNOG" id="COG0787">
    <property type="taxonomic scope" value="Bacteria"/>
</dbReference>
<keyword evidence="3 5" id="KW-0663">Pyridoxal phosphate</keyword>
<organism evidence="9 10">
    <name type="scientific">Syntrophobotulus glycolicus (strain DSM 8271 / FlGlyR)</name>
    <dbReference type="NCBI Taxonomy" id="645991"/>
    <lineage>
        <taxon>Bacteria</taxon>
        <taxon>Bacillati</taxon>
        <taxon>Bacillota</taxon>
        <taxon>Clostridia</taxon>
        <taxon>Eubacteriales</taxon>
        <taxon>Desulfitobacteriaceae</taxon>
        <taxon>Syntrophobotulus</taxon>
    </lineage>
</organism>
<dbReference type="EMBL" id="CP002547">
    <property type="protein sequence ID" value="ADY56976.1"/>
    <property type="molecule type" value="Genomic_DNA"/>
</dbReference>
<dbReference type="Gene3D" id="2.40.37.10">
    <property type="entry name" value="Lyase, Ornithine Decarboxylase, Chain A, domain 1"/>
    <property type="match status" value="1"/>
</dbReference>
<keyword evidence="4 5" id="KW-0413">Isomerase</keyword>
<comment type="cofactor">
    <cofactor evidence="2 5 6">
        <name>pyridoxal 5'-phosphate</name>
        <dbReference type="ChEBI" id="CHEBI:597326"/>
    </cofactor>
</comment>
<dbReference type="EC" id="5.1.1.1" evidence="5"/>
<dbReference type="CDD" id="cd00430">
    <property type="entry name" value="PLPDE_III_AR"/>
    <property type="match status" value="1"/>
</dbReference>
<dbReference type="FunFam" id="3.20.20.10:FF:000002">
    <property type="entry name" value="Alanine racemase"/>
    <property type="match status" value="1"/>
</dbReference>
<keyword evidence="10" id="KW-1185">Reference proteome</keyword>
<dbReference type="InterPro" id="IPR029066">
    <property type="entry name" value="PLP-binding_barrel"/>
</dbReference>
<comment type="similarity">
    <text evidence="5">Belongs to the alanine racemase family.</text>
</comment>